<sequence>MMKICRYVISLFLLAASPTLVAAQELRDLAPYLDKSVGKVLTFNRSGALSGSGSGFAVARGENDGEILFLTNDHVVAGSNSQRVSYGEDNLVKSFEAEVLLADPEYDMALLLLKPRSAHGFTPQILRLADFVIEQGDDVYAIGFPGFSDRILESFSDPAFFEPVLTSGIVGKRFDSVWVQGGRRVEFIQHSAEINPGNSGGPLVDRCGNVVALNTAVPSDASIAGASLSSSAKSISEFLGRTIANPVPSGGGVTAALVVEAFREIK</sequence>
<keyword evidence="3" id="KW-0378">Hydrolase</keyword>
<evidence type="ECO:0000313" key="5">
    <source>
        <dbReference type="EMBL" id="WZU63999.1"/>
    </source>
</evidence>
<name>A0AAN0M301_9RHOB</name>
<dbReference type="GO" id="GO:0004252">
    <property type="term" value="F:serine-type endopeptidase activity"/>
    <property type="evidence" value="ECO:0007669"/>
    <property type="project" value="InterPro"/>
</dbReference>
<feature type="chain" id="PRO_5042946604" evidence="4">
    <location>
        <begin position="23"/>
        <end position="266"/>
    </location>
</feature>
<keyword evidence="4" id="KW-0732">Signal</keyword>
<dbReference type="Proteomes" id="UP001451782">
    <property type="component" value="Chromosome"/>
</dbReference>
<keyword evidence="2 5" id="KW-0645">Protease</keyword>
<evidence type="ECO:0000256" key="2">
    <source>
        <dbReference type="ARBA" id="ARBA00022670"/>
    </source>
</evidence>
<protein>
    <submittedName>
        <fullName evidence="5">Serine protease</fullName>
    </submittedName>
</protein>
<reference evidence="5 6" key="1">
    <citation type="submission" date="2024-04" db="EMBL/GenBank/DDBJ databases">
        <title>Phylogenomic analyses of a clade within the roseobacter group suggest taxonomic reassignments of species of the genera Aestuariivita, Citreicella, Loktanella, Nautella, Pelagibaca, Ruegeria, Thalassobius, Thiobacimonas and Tropicibacter, and the proposal o.</title>
        <authorList>
            <person name="Jeon C.O."/>
        </authorList>
    </citation>
    <scope>NUCLEOTIDE SEQUENCE [LARGE SCALE GENOMIC DNA]</scope>
    <source>
        <strain evidence="5 6">G8-12</strain>
    </source>
</reference>
<dbReference type="PANTHER" id="PTHR43343:SF3">
    <property type="entry name" value="PROTEASE DO-LIKE 8, CHLOROPLASTIC"/>
    <property type="match status" value="1"/>
</dbReference>
<evidence type="ECO:0000256" key="4">
    <source>
        <dbReference type="SAM" id="SignalP"/>
    </source>
</evidence>
<comment type="similarity">
    <text evidence="1">Belongs to the peptidase S1C family.</text>
</comment>
<proteinExistence type="inferred from homology"/>
<keyword evidence="6" id="KW-1185">Reference proteome</keyword>
<dbReference type="EMBL" id="CP151762">
    <property type="protein sequence ID" value="WZU63999.1"/>
    <property type="molecule type" value="Genomic_DNA"/>
</dbReference>
<feature type="signal peptide" evidence="4">
    <location>
        <begin position="1"/>
        <end position="22"/>
    </location>
</feature>
<dbReference type="GO" id="GO:0006508">
    <property type="term" value="P:proteolysis"/>
    <property type="evidence" value="ECO:0007669"/>
    <property type="project" value="UniProtKB-KW"/>
</dbReference>
<dbReference type="PANTHER" id="PTHR43343">
    <property type="entry name" value="PEPTIDASE S12"/>
    <property type="match status" value="1"/>
</dbReference>
<dbReference type="InterPro" id="IPR051201">
    <property type="entry name" value="Chloro_Bact_Ser_Proteases"/>
</dbReference>
<dbReference type="Gene3D" id="2.40.10.10">
    <property type="entry name" value="Trypsin-like serine proteases"/>
    <property type="match status" value="2"/>
</dbReference>
<evidence type="ECO:0000256" key="1">
    <source>
        <dbReference type="ARBA" id="ARBA00010541"/>
    </source>
</evidence>
<accession>A0AAN0M301</accession>
<dbReference type="SUPFAM" id="SSF50494">
    <property type="entry name" value="Trypsin-like serine proteases"/>
    <property type="match status" value="1"/>
</dbReference>
<evidence type="ECO:0000313" key="6">
    <source>
        <dbReference type="Proteomes" id="UP001451782"/>
    </source>
</evidence>
<organism evidence="5 6">
    <name type="scientific">Yoonia algicola</name>
    <dbReference type="NCBI Taxonomy" id="3137368"/>
    <lineage>
        <taxon>Bacteria</taxon>
        <taxon>Pseudomonadati</taxon>
        <taxon>Pseudomonadota</taxon>
        <taxon>Alphaproteobacteria</taxon>
        <taxon>Rhodobacterales</taxon>
        <taxon>Paracoccaceae</taxon>
        <taxon>Yoonia</taxon>
    </lineage>
</organism>
<dbReference type="RefSeq" id="WP_342070369.1">
    <property type="nucleotide sequence ID" value="NZ_CP151762.1"/>
</dbReference>
<evidence type="ECO:0000256" key="3">
    <source>
        <dbReference type="ARBA" id="ARBA00022801"/>
    </source>
</evidence>
<dbReference type="InterPro" id="IPR043504">
    <property type="entry name" value="Peptidase_S1_PA_chymotrypsin"/>
</dbReference>
<gene>
    <name evidence="5" type="ORF">AABB28_01395</name>
</gene>
<dbReference type="InterPro" id="IPR009003">
    <property type="entry name" value="Peptidase_S1_PA"/>
</dbReference>
<dbReference type="Pfam" id="PF13365">
    <property type="entry name" value="Trypsin_2"/>
    <property type="match status" value="1"/>
</dbReference>
<dbReference type="AlphaFoldDB" id="A0AAN0M301"/>
<dbReference type="KEGG" id="yag:AABB28_01395"/>
<dbReference type="InterPro" id="IPR001940">
    <property type="entry name" value="Peptidase_S1C"/>
</dbReference>
<dbReference type="PRINTS" id="PR00834">
    <property type="entry name" value="PROTEASES2C"/>
</dbReference>